<dbReference type="OrthoDB" id="7069037at2"/>
<dbReference type="RefSeq" id="WP_012486878.1">
    <property type="nucleotide sequence ID" value="NC_010995.1"/>
</dbReference>
<organism evidence="2 3">
    <name type="scientific">Cellvibrio japonicus (strain Ueda107)</name>
    <name type="common">Pseudomonas fluorescens subsp. cellulosa</name>
    <dbReference type="NCBI Taxonomy" id="498211"/>
    <lineage>
        <taxon>Bacteria</taxon>
        <taxon>Pseudomonadati</taxon>
        <taxon>Pseudomonadota</taxon>
        <taxon>Gammaproteobacteria</taxon>
        <taxon>Cellvibrionales</taxon>
        <taxon>Cellvibrionaceae</taxon>
        <taxon>Cellvibrio</taxon>
    </lineage>
</organism>
<proteinExistence type="predicted"/>
<dbReference type="EMBL" id="CP000934">
    <property type="protein sequence ID" value="ACE84469.1"/>
    <property type="molecule type" value="Genomic_DNA"/>
</dbReference>
<feature type="compositionally biased region" description="Polar residues" evidence="1">
    <location>
        <begin position="10"/>
        <end position="22"/>
    </location>
</feature>
<evidence type="ECO:0000256" key="1">
    <source>
        <dbReference type="SAM" id="MobiDB-lite"/>
    </source>
</evidence>
<accession>B3PCB9</accession>
<feature type="region of interest" description="Disordered" evidence="1">
    <location>
        <begin position="1"/>
        <end position="22"/>
    </location>
</feature>
<reference evidence="2 3" key="1">
    <citation type="journal article" date="2008" name="J. Bacteriol.">
        <title>Insights into plant cell wall degradation from the genome sequence of the soil bacterium Cellvibrio japonicus.</title>
        <authorList>
            <person name="Deboy R.T."/>
            <person name="Mongodin E.F."/>
            <person name="Fouts D.E."/>
            <person name="Tailford L.E."/>
            <person name="Khouri H."/>
            <person name="Emerson J.B."/>
            <person name="Mohamoud Y."/>
            <person name="Watkins K."/>
            <person name="Henrissat B."/>
            <person name="Gilbert H.J."/>
            <person name="Nelson K.E."/>
        </authorList>
    </citation>
    <scope>NUCLEOTIDE SEQUENCE [LARGE SCALE GENOMIC DNA]</scope>
    <source>
        <strain evidence="2 3">Ueda107</strain>
    </source>
</reference>
<dbReference type="STRING" id="498211.CJA_1234"/>
<sequence>MSNDKILREGSQTNNELTTHNNSSPVCLFDIEKYRQDLEGFDLTDEQARELLQTLWSIMTTFVELGFGVDSVQYLLAQNSQRHCDEDSRLLTTNDAAQEFNRAALDKRKKGTS</sequence>
<gene>
    <name evidence="2" type="ordered locus">CJA_1234</name>
</gene>
<dbReference type="AlphaFoldDB" id="B3PCB9"/>
<evidence type="ECO:0000313" key="3">
    <source>
        <dbReference type="Proteomes" id="UP000001036"/>
    </source>
</evidence>
<protein>
    <submittedName>
        <fullName evidence="2">Uncharacterized protein</fullName>
    </submittedName>
</protein>
<keyword evidence="3" id="KW-1185">Reference proteome</keyword>
<evidence type="ECO:0000313" key="2">
    <source>
        <dbReference type="EMBL" id="ACE84469.1"/>
    </source>
</evidence>
<dbReference type="Proteomes" id="UP000001036">
    <property type="component" value="Chromosome"/>
</dbReference>
<name>B3PCB9_CELJU</name>
<dbReference type="KEGG" id="cja:CJA_1234"/>
<dbReference type="HOGENOM" id="CLU_2129001_0_0_6"/>